<comment type="caution">
    <text evidence="2">The sequence shown here is derived from an EMBL/GenBank/DDBJ whole genome shotgun (WGS) entry which is preliminary data.</text>
</comment>
<dbReference type="Gene3D" id="1.25.40.10">
    <property type="entry name" value="Tetratricopeptide repeat domain"/>
    <property type="match status" value="2"/>
</dbReference>
<dbReference type="PANTHER" id="PTHR11102:SF160">
    <property type="entry name" value="ERAD-ASSOCIATED E3 UBIQUITIN-PROTEIN LIGASE COMPONENT HRD3"/>
    <property type="match status" value="1"/>
</dbReference>
<dbReference type="SUPFAM" id="SSF81901">
    <property type="entry name" value="HCP-like"/>
    <property type="match status" value="2"/>
</dbReference>
<dbReference type="InterPro" id="IPR050767">
    <property type="entry name" value="Sel1_AlgK"/>
</dbReference>
<evidence type="ECO:0000313" key="3">
    <source>
        <dbReference type="Proteomes" id="UP000266673"/>
    </source>
</evidence>
<keyword evidence="3" id="KW-1185">Reference proteome</keyword>
<dbReference type="InterPro" id="IPR006597">
    <property type="entry name" value="Sel1-like"/>
</dbReference>
<dbReference type="Proteomes" id="UP000266673">
    <property type="component" value="Unassembled WGS sequence"/>
</dbReference>
<evidence type="ECO:0008006" key="4">
    <source>
        <dbReference type="Google" id="ProtNLM"/>
    </source>
</evidence>
<gene>
    <name evidence="2" type="ORF">C2G38_2199633</name>
</gene>
<comment type="similarity">
    <text evidence="1">Belongs to the sel-1 family.</text>
</comment>
<evidence type="ECO:0000313" key="2">
    <source>
        <dbReference type="EMBL" id="RIB12817.1"/>
    </source>
</evidence>
<dbReference type="STRING" id="44941.A0A397UUF8"/>
<dbReference type="OrthoDB" id="2384430at2759"/>
<dbReference type="PANTHER" id="PTHR11102">
    <property type="entry name" value="SEL-1-LIKE PROTEIN"/>
    <property type="match status" value="1"/>
</dbReference>
<name>A0A397UUF8_9GLOM</name>
<dbReference type="AlphaFoldDB" id="A0A397UUF8"/>
<organism evidence="2 3">
    <name type="scientific">Gigaspora rosea</name>
    <dbReference type="NCBI Taxonomy" id="44941"/>
    <lineage>
        <taxon>Eukaryota</taxon>
        <taxon>Fungi</taxon>
        <taxon>Fungi incertae sedis</taxon>
        <taxon>Mucoromycota</taxon>
        <taxon>Glomeromycotina</taxon>
        <taxon>Glomeromycetes</taxon>
        <taxon>Diversisporales</taxon>
        <taxon>Gigasporaceae</taxon>
        <taxon>Gigaspora</taxon>
    </lineage>
</organism>
<dbReference type="Pfam" id="PF08238">
    <property type="entry name" value="Sel1"/>
    <property type="match status" value="8"/>
</dbReference>
<sequence>MSNSLIVKQPERTNCSSDINQIDNKFNQVYLKDNNTQNIVGEIQKKNQNQYNLINWCLENQSNFMIQIILANCYRLGKWTEKDEHKAFIYYQKSAEMNDASGICGTGYCYYKGIGVEKDEHKAFIYYRKSSEMGDATGTFNVGYCYENGIGIEMNEHKAFLYYQKSSEMSYTNGTFNVGYCYENGIGVKKDEYKAFIYYQKSSEMGSINGTSRVGYFYKNGIGVEKDVYKAFIYYRKSAEMGDTYGTYMVGYCYHYGVGIQKDDEKAFIYYKKYDIEKDEYEAFIHYQKSVEIGIANAIFAFGNCHKDGIYVENIIKKSVKMRDANGKMRNTYKTISFGYYYLEGKGVEKVKSKQLNLLKKINGNGLHETIEKFDSR</sequence>
<protein>
    <recommendedName>
        <fullName evidence="4">Sel1 repeat protein</fullName>
    </recommendedName>
</protein>
<accession>A0A397UUF8</accession>
<dbReference type="InterPro" id="IPR011990">
    <property type="entry name" value="TPR-like_helical_dom_sf"/>
</dbReference>
<dbReference type="EMBL" id="QKWP01000986">
    <property type="protein sequence ID" value="RIB12817.1"/>
    <property type="molecule type" value="Genomic_DNA"/>
</dbReference>
<dbReference type="SMART" id="SM00671">
    <property type="entry name" value="SEL1"/>
    <property type="match status" value="6"/>
</dbReference>
<proteinExistence type="inferred from homology"/>
<evidence type="ECO:0000256" key="1">
    <source>
        <dbReference type="ARBA" id="ARBA00038101"/>
    </source>
</evidence>
<reference evidence="2 3" key="1">
    <citation type="submission" date="2018-06" db="EMBL/GenBank/DDBJ databases">
        <title>Comparative genomics reveals the genomic features of Rhizophagus irregularis, R. cerebriforme, R. diaphanum and Gigaspora rosea, and their symbiotic lifestyle signature.</title>
        <authorList>
            <person name="Morin E."/>
            <person name="San Clemente H."/>
            <person name="Chen E.C.H."/>
            <person name="De La Providencia I."/>
            <person name="Hainaut M."/>
            <person name="Kuo A."/>
            <person name="Kohler A."/>
            <person name="Murat C."/>
            <person name="Tang N."/>
            <person name="Roy S."/>
            <person name="Loubradou J."/>
            <person name="Henrissat B."/>
            <person name="Grigoriev I.V."/>
            <person name="Corradi N."/>
            <person name="Roux C."/>
            <person name="Martin F.M."/>
        </authorList>
    </citation>
    <scope>NUCLEOTIDE SEQUENCE [LARGE SCALE GENOMIC DNA]</scope>
    <source>
        <strain evidence="2 3">DAOM 194757</strain>
    </source>
</reference>